<feature type="region of interest" description="Disordered" evidence="1">
    <location>
        <begin position="56"/>
        <end position="157"/>
    </location>
</feature>
<name>A0ABR1T0G8_9PEZI</name>
<evidence type="ECO:0000256" key="1">
    <source>
        <dbReference type="SAM" id="MobiDB-lite"/>
    </source>
</evidence>
<evidence type="ECO:0000313" key="4">
    <source>
        <dbReference type="Proteomes" id="UP001444661"/>
    </source>
</evidence>
<keyword evidence="2" id="KW-0812">Transmembrane</keyword>
<keyword evidence="4" id="KW-1185">Reference proteome</keyword>
<feature type="compositionally biased region" description="Polar residues" evidence="1">
    <location>
        <begin position="76"/>
        <end position="85"/>
    </location>
</feature>
<gene>
    <name evidence="3" type="ORF">PG993_007987</name>
</gene>
<keyword evidence="2" id="KW-1133">Transmembrane helix</keyword>
<evidence type="ECO:0000256" key="2">
    <source>
        <dbReference type="SAM" id="Phobius"/>
    </source>
</evidence>
<feature type="compositionally biased region" description="Polar residues" evidence="1">
    <location>
        <begin position="131"/>
        <end position="141"/>
    </location>
</feature>
<protein>
    <submittedName>
        <fullName evidence="3">Uncharacterized protein</fullName>
    </submittedName>
</protein>
<organism evidence="3 4">
    <name type="scientific">Apiospora rasikravindrae</name>
    <dbReference type="NCBI Taxonomy" id="990691"/>
    <lineage>
        <taxon>Eukaryota</taxon>
        <taxon>Fungi</taxon>
        <taxon>Dikarya</taxon>
        <taxon>Ascomycota</taxon>
        <taxon>Pezizomycotina</taxon>
        <taxon>Sordariomycetes</taxon>
        <taxon>Xylariomycetidae</taxon>
        <taxon>Amphisphaeriales</taxon>
        <taxon>Apiosporaceae</taxon>
        <taxon>Apiospora</taxon>
    </lineage>
</organism>
<comment type="caution">
    <text evidence="3">The sequence shown here is derived from an EMBL/GenBank/DDBJ whole genome shotgun (WGS) entry which is preliminary data.</text>
</comment>
<evidence type="ECO:0000313" key="3">
    <source>
        <dbReference type="EMBL" id="KAK8039576.1"/>
    </source>
</evidence>
<accession>A0ABR1T0G8</accession>
<dbReference type="EMBL" id="JAQQWK010000006">
    <property type="protein sequence ID" value="KAK8039576.1"/>
    <property type="molecule type" value="Genomic_DNA"/>
</dbReference>
<feature type="transmembrane region" description="Helical" evidence="2">
    <location>
        <begin position="24"/>
        <end position="47"/>
    </location>
</feature>
<reference evidence="3 4" key="1">
    <citation type="submission" date="2023-01" db="EMBL/GenBank/DDBJ databases">
        <title>Analysis of 21 Apiospora genomes using comparative genomics revels a genus with tremendous synthesis potential of carbohydrate active enzymes and secondary metabolites.</title>
        <authorList>
            <person name="Sorensen T."/>
        </authorList>
    </citation>
    <scope>NUCLEOTIDE SEQUENCE [LARGE SCALE GENOMIC DNA]</scope>
    <source>
        <strain evidence="3 4">CBS 33761</strain>
    </source>
</reference>
<keyword evidence="2" id="KW-0472">Membrane</keyword>
<feature type="region of interest" description="Disordered" evidence="1">
    <location>
        <begin position="1"/>
        <end position="20"/>
    </location>
</feature>
<sequence length="157" mass="16114">MPPPTGTGTGGTDAPSSGSASSQAWVAGAVAGPIVGCALVSLLVWWIMRRRMKKAMAAAPGPPAMQTAESGRGVSSMYSQNQTVQPWPTSTPTPPSHGTSPGHGWEARNKPSSLPPVPGATPGHPHELPNGSLNELSNVPESTDHNGAVYEMHHGGR</sequence>
<dbReference type="Proteomes" id="UP001444661">
    <property type="component" value="Unassembled WGS sequence"/>
</dbReference>
<proteinExistence type="predicted"/>